<dbReference type="EMBL" id="AM889137">
    <property type="protein sequence ID" value="CBA06002.1"/>
    <property type="molecule type" value="Genomic_DNA"/>
</dbReference>
<evidence type="ECO:0000313" key="1">
    <source>
        <dbReference type="EMBL" id="CBA06002.1"/>
    </source>
</evidence>
<reference evidence="1" key="1">
    <citation type="journal article" date="2008" name="Proc. Natl. Acad. Sci. U.S.A.">
        <title>Whole-genome comparison of disease and carriage strains provides insights into virulence evolution in Neisseria meningitidis.</title>
        <authorList>
            <person name="Schoen C."/>
            <person name="Blom J."/>
            <person name="Claus H."/>
            <person name="Schramm-Glueck A."/>
            <person name="Brandt P."/>
            <person name="Mueller T."/>
            <person name="Goesmann A."/>
            <person name="Joseph B."/>
            <person name="Konietzny S."/>
            <person name="Kurzai O."/>
            <person name="Schmitt C."/>
            <person name="Friedrich T."/>
            <person name="Linke B."/>
            <person name="Vogel U."/>
            <person name="Frosch M."/>
        </authorList>
    </citation>
    <scope>NUCLEOTIDE SEQUENCE</scope>
    <source>
        <strain evidence="1">Alpha153</strain>
    </source>
</reference>
<dbReference type="AlphaFoldDB" id="C6SCH0"/>
<sequence>MIKDPSFPRRRESGLFGFSCFWVSGNFQIVIPAQAGIQTFGRRQYSKIIRKFEVLDSRFHGNDGMLRESGLFGFGFFFEVSGNF</sequence>
<gene>
    <name evidence="1" type="ORF">NME_0987</name>
</gene>
<organism evidence="1">
    <name type="scientific">Neisseria meningitidis alpha153</name>
    <dbReference type="NCBI Taxonomy" id="663926"/>
    <lineage>
        <taxon>Bacteria</taxon>
        <taxon>Pseudomonadati</taxon>
        <taxon>Pseudomonadota</taxon>
        <taxon>Betaproteobacteria</taxon>
        <taxon>Neisseriales</taxon>
        <taxon>Neisseriaceae</taxon>
        <taxon>Neisseria</taxon>
    </lineage>
</organism>
<name>C6SCH0_NEIME</name>
<protein>
    <submittedName>
        <fullName evidence="1">Uncharacterized protein</fullName>
    </submittedName>
</protein>
<accession>C6SCH0</accession>
<proteinExistence type="predicted"/>